<dbReference type="EC" id="5.2.1.8" evidence="9"/>
<reference evidence="12 13" key="1">
    <citation type="submission" date="2016-01" db="EMBL/GenBank/DDBJ databases">
        <authorList>
            <person name="Manzoor S."/>
        </authorList>
    </citation>
    <scope>NUCLEOTIDE SEQUENCE [LARGE SCALE GENOMIC DNA]</scope>
    <source>
        <strain evidence="12">Methanoculleus sp MAB1</strain>
    </source>
</reference>
<dbReference type="EMBL" id="LT158599">
    <property type="protein sequence ID" value="CVK32716.1"/>
    <property type="molecule type" value="Genomic_DNA"/>
</dbReference>
<evidence type="ECO:0000256" key="1">
    <source>
        <dbReference type="ARBA" id="ARBA00000971"/>
    </source>
</evidence>
<accession>A0A0X3BKN3</accession>
<dbReference type="InterPro" id="IPR001179">
    <property type="entry name" value="PPIase_FKBP_dom"/>
</dbReference>
<evidence type="ECO:0000256" key="6">
    <source>
        <dbReference type="ARBA" id="ARBA00023186"/>
    </source>
</evidence>
<dbReference type="Proteomes" id="UP000069850">
    <property type="component" value="Chromosome 1"/>
</dbReference>
<sequence length="152" mass="17286">MAPVTDGDTLLLHFTSTRPDGEIFEDTRSGDPVQVTLGKNQINPLFEEALIGKEPGETVTVVLPPEKAYGKFRRKLVVTIKRKKLTLDHERSRGVHQGRGDGKTLYGDRRRRDREERHHRCKPPACRGDDHLYDHGRGNTSPGWLVEHFTLP</sequence>
<dbReference type="PROSITE" id="PS50059">
    <property type="entry name" value="FKBP_PPIASE"/>
    <property type="match status" value="1"/>
</dbReference>
<organism evidence="12 13">
    <name type="scientific">Methanoculleus bourgensis</name>
    <dbReference type="NCBI Taxonomy" id="83986"/>
    <lineage>
        <taxon>Archaea</taxon>
        <taxon>Methanobacteriati</taxon>
        <taxon>Methanobacteriota</taxon>
        <taxon>Stenosarchaea group</taxon>
        <taxon>Methanomicrobia</taxon>
        <taxon>Methanomicrobiales</taxon>
        <taxon>Methanomicrobiaceae</taxon>
        <taxon>Methanoculleus</taxon>
    </lineage>
</organism>
<dbReference type="Pfam" id="PF00254">
    <property type="entry name" value="FKBP_C"/>
    <property type="match status" value="1"/>
</dbReference>
<keyword evidence="7 8" id="KW-0413">Isomerase</keyword>
<evidence type="ECO:0000256" key="7">
    <source>
        <dbReference type="ARBA" id="ARBA00023235"/>
    </source>
</evidence>
<evidence type="ECO:0000256" key="5">
    <source>
        <dbReference type="ARBA" id="ARBA00023110"/>
    </source>
</evidence>
<comment type="catalytic activity">
    <reaction evidence="1 8 9">
        <text>[protein]-peptidylproline (omega=180) = [protein]-peptidylproline (omega=0)</text>
        <dbReference type="Rhea" id="RHEA:16237"/>
        <dbReference type="Rhea" id="RHEA-COMP:10747"/>
        <dbReference type="Rhea" id="RHEA-COMP:10748"/>
        <dbReference type="ChEBI" id="CHEBI:83833"/>
        <dbReference type="ChEBI" id="CHEBI:83834"/>
        <dbReference type="EC" id="5.2.1.8"/>
    </reaction>
</comment>
<feature type="region of interest" description="Disordered" evidence="10">
    <location>
        <begin position="89"/>
        <end position="122"/>
    </location>
</feature>
<feature type="domain" description="PPIase FKBP-type" evidence="11">
    <location>
        <begin position="7"/>
        <end position="70"/>
    </location>
</feature>
<dbReference type="InterPro" id="IPR046357">
    <property type="entry name" value="PPIase_dom_sf"/>
</dbReference>
<dbReference type="AlphaFoldDB" id="A0A0X3BKN3"/>
<dbReference type="GO" id="GO:0005737">
    <property type="term" value="C:cytoplasm"/>
    <property type="evidence" value="ECO:0007669"/>
    <property type="project" value="UniProtKB-SubCell"/>
</dbReference>
<dbReference type="SUPFAM" id="SSF54534">
    <property type="entry name" value="FKBP-like"/>
    <property type="match status" value="1"/>
</dbReference>
<dbReference type="PANTHER" id="PTHR47861:SF3">
    <property type="entry name" value="FKBP-TYPE PEPTIDYL-PROLYL CIS-TRANS ISOMERASE SLYD"/>
    <property type="match status" value="1"/>
</dbReference>
<keyword evidence="5 8" id="KW-0697">Rotamase</keyword>
<dbReference type="KEGG" id="mema:MMAB1_1503"/>
<feature type="compositionally biased region" description="Basic and acidic residues" evidence="10">
    <location>
        <begin position="89"/>
        <end position="118"/>
    </location>
</feature>
<evidence type="ECO:0000256" key="9">
    <source>
        <dbReference type="RuleBase" id="RU003915"/>
    </source>
</evidence>
<evidence type="ECO:0000256" key="3">
    <source>
        <dbReference type="ARBA" id="ARBA00006577"/>
    </source>
</evidence>
<evidence type="ECO:0000259" key="11">
    <source>
        <dbReference type="PROSITE" id="PS50059"/>
    </source>
</evidence>
<protein>
    <recommendedName>
        <fullName evidence="9">Peptidyl-prolyl cis-trans isomerase</fullName>
        <ecNumber evidence="9">5.2.1.8</ecNumber>
    </recommendedName>
</protein>
<keyword evidence="4" id="KW-0963">Cytoplasm</keyword>
<dbReference type="Gene3D" id="2.40.10.330">
    <property type="match status" value="1"/>
</dbReference>
<evidence type="ECO:0000256" key="4">
    <source>
        <dbReference type="ARBA" id="ARBA00022490"/>
    </source>
</evidence>
<comment type="similarity">
    <text evidence="3 9">Belongs to the FKBP-type PPIase family.</text>
</comment>
<proteinExistence type="inferred from homology"/>
<dbReference type="Gene3D" id="3.10.50.40">
    <property type="match status" value="1"/>
</dbReference>
<dbReference type="PANTHER" id="PTHR47861">
    <property type="entry name" value="FKBP-TYPE PEPTIDYL-PROLYL CIS-TRANS ISOMERASE SLYD"/>
    <property type="match status" value="1"/>
</dbReference>
<name>A0A0X3BKN3_9EURY</name>
<evidence type="ECO:0000313" key="12">
    <source>
        <dbReference type="EMBL" id="CVK32716.1"/>
    </source>
</evidence>
<gene>
    <name evidence="12" type="ORF">MMAB1_1503</name>
</gene>
<keyword evidence="6" id="KW-0143">Chaperone</keyword>
<evidence type="ECO:0000256" key="8">
    <source>
        <dbReference type="PROSITE-ProRule" id="PRU00277"/>
    </source>
</evidence>
<dbReference type="GO" id="GO:0042026">
    <property type="term" value="P:protein refolding"/>
    <property type="evidence" value="ECO:0007669"/>
    <property type="project" value="UniProtKB-ARBA"/>
</dbReference>
<evidence type="ECO:0000256" key="10">
    <source>
        <dbReference type="SAM" id="MobiDB-lite"/>
    </source>
</evidence>
<comment type="subcellular location">
    <subcellularLocation>
        <location evidence="2">Cytoplasm</location>
    </subcellularLocation>
</comment>
<evidence type="ECO:0000313" key="13">
    <source>
        <dbReference type="Proteomes" id="UP000069850"/>
    </source>
</evidence>
<dbReference type="InterPro" id="IPR048261">
    <property type="entry name" value="SlpA/SlyD-like_ins_sf"/>
</dbReference>
<evidence type="ECO:0000256" key="2">
    <source>
        <dbReference type="ARBA" id="ARBA00004496"/>
    </source>
</evidence>
<dbReference type="GO" id="GO:0003755">
    <property type="term" value="F:peptidyl-prolyl cis-trans isomerase activity"/>
    <property type="evidence" value="ECO:0007669"/>
    <property type="project" value="UniProtKB-UniRule"/>
</dbReference>